<dbReference type="KEGG" id="cnr:EB819_10840"/>
<name>A0A1E5UG69_9FLAO</name>
<dbReference type="Proteomes" id="UP000095601">
    <property type="component" value="Unassembled WGS sequence"/>
</dbReference>
<dbReference type="STRING" id="237258.SAMN04489756_12235"/>
<protein>
    <submittedName>
        <fullName evidence="1">Putative transcriptional regulator/antitoxin, MazE</fullName>
    </submittedName>
</protein>
<dbReference type="OrthoDB" id="9795766at2"/>
<reference evidence="1 2" key="1">
    <citation type="submission" date="2016-09" db="EMBL/GenBank/DDBJ databases">
        <authorList>
            <person name="Capua I."/>
            <person name="De Benedictis P."/>
            <person name="Joannis T."/>
            <person name="Lombin L.H."/>
            <person name="Cattoli G."/>
        </authorList>
    </citation>
    <scope>NUCLEOTIDE SEQUENCE [LARGE SCALE GENOMIC DNA]</scope>
    <source>
        <strain evidence="1 2">NRS-1</strain>
    </source>
</reference>
<proteinExistence type="predicted"/>
<keyword evidence="2" id="KW-1185">Reference proteome</keyword>
<dbReference type="RefSeq" id="WP_069797411.1">
    <property type="nucleotide sequence ID" value="NZ_CP034157.1"/>
</dbReference>
<dbReference type="InterPro" id="IPR037914">
    <property type="entry name" value="SpoVT-AbrB_sf"/>
</dbReference>
<sequence>MELSIINIGNSKGIRLSKTILEKYNIQDKIELILEKGFIVLKPKAEPRKNWEKAFQEMHKNGDDQLLIDDVFDDENFEEWN</sequence>
<evidence type="ECO:0000313" key="1">
    <source>
        <dbReference type="EMBL" id="OEL11837.1"/>
    </source>
</evidence>
<dbReference type="Gene3D" id="2.10.260.10">
    <property type="match status" value="1"/>
</dbReference>
<organism evidence="1 2">
    <name type="scientific">Cloacibacterium normanense</name>
    <dbReference type="NCBI Taxonomy" id="237258"/>
    <lineage>
        <taxon>Bacteria</taxon>
        <taxon>Pseudomonadati</taxon>
        <taxon>Bacteroidota</taxon>
        <taxon>Flavobacteriia</taxon>
        <taxon>Flavobacteriales</taxon>
        <taxon>Weeksellaceae</taxon>
    </lineage>
</organism>
<gene>
    <name evidence="1" type="ORF">BHF72_1706</name>
</gene>
<dbReference type="AlphaFoldDB" id="A0A1E5UG69"/>
<accession>A0A1E5UG69</accession>
<dbReference type="PATRIC" id="fig|237258.4.peg.1659"/>
<comment type="caution">
    <text evidence="1">The sequence shown here is derived from an EMBL/GenBank/DDBJ whole genome shotgun (WGS) entry which is preliminary data.</text>
</comment>
<dbReference type="SUPFAM" id="SSF89447">
    <property type="entry name" value="AbrB/MazE/MraZ-like"/>
    <property type="match status" value="1"/>
</dbReference>
<evidence type="ECO:0000313" key="2">
    <source>
        <dbReference type="Proteomes" id="UP000095601"/>
    </source>
</evidence>
<dbReference type="EMBL" id="MKGI01000016">
    <property type="protein sequence ID" value="OEL11837.1"/>
    <property type="molecule type" value="Genomic_DNA"/>
</dbReference>